<name>A0A182VZE6_9DIPT</name>
<evidence type="ECO:0000259" key="5">
    <source>
        <dbReference type="PROSITE" id="PS50102"/>
    </source>
</evidence>
<organism evidence="6 7">
    <name type="scientific">Anopheles minimus</name>
    <dbReference type="NCBI Taxonomy" id="112268"/>
    <lineage>
        <taxon>Eukaryota</taxon>
        <taxon>Metazoa</taxon>
        <taxon>Ecdysozoa</taxon>
        <taxon>Arthropoda</taxon>
        <taxon>Hexapoda</taxon>
        <taxon>Insecta</taxon>
        <taxon>Pterygota</taxon>
        <taxon>Neoptera</taxon>
        <taxon>Endopterygota</taxon>
        <taxon>Diptera</taxon>
        <taxon>Nematocera</taxon>
        <taxon>Culicoidea</taxon>
        <taxon>Culicidae</taxon>
        <taxon>Anophelinae</taxon>
        <taxon>Anopheles</taxon>
    </lineage>
</organism>
<feature type="compositionally biased region" description="Low complexity" evidence="4">
    <location>
        <begin position="786"/>
        <end position="797"/>
    </location>
</feature>
<keyword evidence="7" id="KW-1185">Reference proteome</keyword>
<dbReference type="PANTHER" id="PTHR24012">
    <property type="entry name" value="RNA BINDING PROTEIN"/>
    <property type="match status" value="1"/>
</dbReference>
<reference evidence="6" key="2">
    <citation type="submission" date="2020-05" db="UniProtKB">
        <authorList>
            <consortium name="EnsemblMetazoa"/>
        </authorList>
    </citation>
    <scope>IDENTIFICATION</scope>
    <source>
        <strain evidence="6">MINIMUS1</strain>
    </source>
</reference>
<keyword evidence="2 3" id="KW-0694">RNA-binding</keyword>
<dbReference type="InterPro" id="IPR000504">
    <property type="entry name" value="RRM_dom"/>
</dbReference>
<dbReference type="InterPro" id="IPR035979">
    <property type="entry name" value="RBD_domain_sf"/>
</dbReference>
<evidence type="ECO:0000313" key="6">
    <source>
        <dbReference type="EnsemblMetazoa" id="AMIN003451-PA"/>
    </source>
</evidence>
<feature type="region of interest" description="Disordered" evidence="4">
    <location>
        <begin position="784"/>
        <end position="851"/>
    </location>
</feature>
<evidence type="ECO:0000256" key="3">
    <source>
        <dbReference type="PROSITE-ProRule" id="PRU00176"/>
    </source>
</evidence>
<dbReference type="Pfam" id="PF00076">
    <property type="entry name" value="RRM_1"/>
    <property type="match status" value="2"/>
</dbReference>
<evidence type="ECO:0000256" key="4">
    <source>
        <dbReference type="SAM" id="MobiDB-lite"/>
    </source>
</evidence>
<evidence type="ECO:0000256" key="2">
    <source>
        <dbReference type="ARBA" id="ARBA00022884"/>
    </source>
</evidence>
<dbReference type="GO" id="GO:0003723">
    <property type="term" value="F:RNA binding"/>
    <property type="evidence" value="ECO:0007669"/>
    <property type="project" value="UniProtKB-UniRule"/>
</dbReference>
<dbReference type="STRING" id="112268.A0A182VZE6"/>
<feature type="compositionally biased region" description="Polar residues" evidence="4">
    <location>
        <begin position="762"/>
        <end position="772"/>
    </location>
</feature>
<dbReference type="PROSITE" id="PS50102">
    <property type="entry name" value="RRM"/>
    <property type="match status" value="4"/>
</dbReference>
<evidence type="ECO:0000256" key="1">
    <source>
        <dbReference type="ARBA" id="ARBA00022737"/>
    </source>
</evidence>
<dbReference type="EnsemblMetazoa" id="AMIN003451-RA">
    <property type="protein sequence ID" value="AMIN003451-PA"/>
    <property type="gene ID" value="AMIN003451"/>
</dbReference>
<accession>A0A182VZE6</accession>
<feature type="region of interest" description="Disordered" evidence="4">
    <location>
        <begin position="750"/>
        <end position="772"/>
    </location>
</feature>
<dbReference type="Gene3D" id="3.30.70.330">
    <property type="match status" value="5"/>
</dbReference>
<keyword evidence="1" id="KW-0677">Repeat</keyword>
<dbReference type="SUPFAM" id="SSF54928">
    <property type="entry name" value="RNA-binding domain, RBD"/>
    <property type="match status" value="4"/>
</dbReference>
<feature type="domain" description="RRM" evidence="5">
    <location>
        <begin position="91"/>
        <end position="161"/>
    </location>
</feature>
<feature type="domain" description="RRM" evidence="5">
    <location>
        <begin position="886"/>
        <end position="961"/>
    </location>
</feature>
<dbReference type="Proteomes" id="UP000075920">
    <property type="component" value="Unassembled WGS sequence"/>
</dbReference>
<feature type="domain" description="RRM" evidence="5">
    <location>
        <begin position="196"/>
        <end position="290"/>
    </location>
</feature>
<dbReference type="AlphaFoldDB" id="A0A182VZE6"/>
<reference evidence="7" key="1">
    <citation type="submission" date="2013-03" db="EMBL/GenBank/DDBJ databases">
        <title>The Genome Sequence of Anopheles minimus MINIMUS1.</title>
        <authorList>
            <consortium name="The Broad Institute Genomics Platform"/>
            <person name="Neafsey D.E."/>
            <person name="Walton C."/>
            <person name="Walker B."/>
            <person name="Young S.K."/>
            <person name="Zeng Q."/>
            <person name="Gargeya S."/>
            <person name="Fitzgerald M."/>
            <person name="Haas B."/>
            <person name="Abouelleil A."/>
            <person name="Allen A.W."/>
            <person name="Alvarado L."/>
            <person name="Arachchi H.M."/>
            <person name="Berlin A.M."/>
            <person name="Chapman S.B."/>
            <person name="Gainer-Dewar J."/>
            <person name="Goldberg J."/>
            <person name="Griggs A."/>
            <person name="Gujja S."/>
            <person name="Hansen M."/>
            <person name="Howarth C."/>
            <person name="Imamovic A."/>
            <person name="Ireland A."/>
            <person name="Larimer J."/>
            <person name="McCowan C."/>
            <person name="Murphy C."/>
            <person name="Pearson M."/>
            <person name="Poon T.W."/>
            <person name="Priest M."/>
            <person name="Roberts A."/>
            <person name="Saif S."/>
            <person name="Shea T."/>
            <person name="Sisk P."/>
            <person name="Sykes S."/>
            <person name="Wortman J."/>
            <person name="Nusbaum C."/>
            <person name="Birren B."/>
        </authorList>
    </citation>
    <scope>NUCLEOTIDE SEQUENCE [LARGE SCALE GENOMIC DNA]</scope>
    <source>
        <strain evidence="7">MINIMUS1</strain>
    </source>
</reference>
<protein>
    <recommendedName>
        <fullName evidence="5">RRM domain-containing protein</fullName>
    </recommendedName>
</protein>
<proteinExistence type="predicted"/>
<feature type="domain" description="RRM" evidence="5">
    <location>
        <begin position="408"/>
        <end position="484"/>
    </location>
</feature>
<dbReference type="InterPro" id="IPR012677">
    <property type="entry name" value="Nucleotide-bd_a/b_plait_sf"/>
</dbReference>
<dbReference type="VEuPathDB" id="VectorBase:AMIN003451"/>
<dbReference type="SMART" id="SM00360">
    <property type="entry name" value="RRM"/>
    <property type="match status" value="6"/>
</dbReference>
<evidence type="ECO:0000313" key="7">
    <source>
        <dbReference type="Proteomes" id="UP000075920"/>
    </source>
</evidence>
<dbReference type="CDD" id="cd00590">
    <property type="entry name" value="RRM_SF"/>
    <property type="match status" value="4"/>
</dbReference>
<sequence>MGDNKHEYYFGNLPKAASVEDFRSFLIDCGRISNFEYRLHKCTYCPTKIAFIKFAEKLDDEKLKTLNESTFQQKRLFVASTKTEKFFTPLQSVVVRYLNEHITEEDLYNHFEDVGTIECVQKPSHNYAYVSFKDNSSIRRALEMKKTLKGIEPYIVEVKRKISMFLEHKKPVAYTQLREKCVMLDLVYDPAAENETTLLVTNIPRDTEEDDVIEFLGRFGKIIDWSMKKSATCVMSNVAYVTYQHPKMARTAFLHGPLNFQGFGMEVHNRLLGYTSNDSDKTVIIRHLTNDEIFESCSEHGRVEYIQRIDSNNYNTIVRLGTASAALRVMDTRHIAGEDVVIRMYTAKQYISPTFVPHYTETRVPPKRSRKEAILLHISDVEERKNMSLLPTTFNQQYFNPNPQYYRNEVQVWNYAPRQGLVEFREYFKKYGTVINMREQKEYNSAPTGVVYLSFDTQLEAKRVCKLNHSFMCSRRLLIMMADQCISYDPQLCVKVCNLTEEITDEDVYDRFTMIGDVKYVFRPKRNEAIVCMAKAKWHARAMKVMCVGRFPVVVLSLNSGNNAQQHVISGVIQQYPAPGPNMRPSTLPVPANNSQWYGAVQNYPIGPIGSVGPMGVGPGSWMSDPIRSHMPMPISAGMIRPAGPTPMGTTQMGKQEISPLMQGLMQTVEAQMIKCKNFTTLPMMDQFNLVRDIVNQCISFPYFLSMTGDDKVRYLKNEPTGFRQLNTFTLFTYPEQLQMLSIIEDYYRSTSEPGSLPPPASSSNTMQPTGAQPNATVVLIKDSQEPTTEAEATVTEIQHVSPDDKDVDDDDSIPPAPSPPPLSFHSRSPSPNDDDDDDDDMWKSSGGSINGSVQQKLLASFAAKSAKRKRSKKKKEPVCSLLEKPLVHVANLPMELTKGQIEQLFSLYGKIKLVSKARSECPESNTMIIMFETMYQAYMALQQNLTILQGRLIRVSIHGNRYIPSSQCGISVTCNGPFSELAVFETFKSCGKILYMKTEGKPGNEICLIEFEKNTSAQAALKITYLHNGNRCRAKAHVFSTLH</sequence>